<dbReference type="InterPro" id="IPR049437">
    <property type="entry name" value="tRNA-synt_1c_C2"/>
</dbReference>
<dbReference type="HOGENOM" id="CLU_001882_2_3_2"/>
<evidence type="ECO:0000256" key="7">
    <source>
        <dbReference type="ARBA" id="ARBA00022917"/>
    </source>
</evidence>
<feature type="domain" description="tRNA synthetases class I (E and Q) anti-codon binding" evidence="13">
    <location>
        <begin position="497"/>
        <end position="559"/>
    </location>
</feature>
<keyword evidence="8 10" id="KW-0030">Aminoacyl-tRNA synthetase</keyword>
<protein>
    <recommendedName>
        <fullName evidence="10">Glutamate--tRNA ligase</fullName>
        <ecNumber evidence="10">6.1.1.17</ecNumber>
    </recommendedName>
    <alternativeName>
        <fullName evidence="10">Glutamyl-tRNA synthetase</fullName>
        <shortName evidence="10">GluRS</shortName>
    </alternativeName>
</protein>
<keyword evidence="5 10" id="KW-0547">Nucleotide-binding</keyword>
<keyword evidence="3 10" id="KW-0963">Cytoplasm</keyword>
<evidence type="ECO:0000256" key="5">
    <source>
        <dbReference type="ARBA" id="ARBA00022741"/>
    </source>
</evidence>
<evidence type="ECO:0000259" key="11">
    <source>
        <dbReference type="Pfam" id="PF00749"/>
    </source>
</evidence>
<dbReference type="NCBIfam" id="TIGR00463">
    <property type="entry name" value="gltX_arch"/>
    <property type="match status" value="1"/>
</dbReference>
<dbReference type="InterPro" id="IPR050132">
    <property type="entry name" value="Gln/Glu-tRNA_Ligase"/>
</dbReference>
<comment type="catalytic activity">
    <reaction evidence="9 10">
        <text>tRNA(Glu) + L-glutamate + ATP = L-glutamyl-tRNA(Glu) + AMP + diphosphate</text>
        <dbReference type="Rhea" id="RHEA:23540"/>
        <dbReference type="Rhea" id="RHEA-COMP:9663"/>
        <dbReference type="Rhea" id="RHEA-COMP:9680"/>
        <dbReference type="ChEBI" id="CHEBI:29985"/>
        <dbReference type="ChEBI" id="CHEBI:30616"/>
        <dbReference type="ChEBI" id="CHEBI:33019"/>
        <dbReference type="ChEBI" id="CHEBI:78442"/>
        <dbReference type="ChEBI" id="CHEBI:78520"/>
        <dbReference type="ChEBI" id="CHEBI:456215"/>
        <dbReference type="EC" id="6.1.1.17"/>
    </reaction>
</comment>
<dbReference type="InterPro" id="IPR020059">
    <property type="entry name" value="Glu/Gln-tRNA-synth_Ib_codon-bd"/>
</dbReference>
<evidence type="ECO:0000256" key="3">
    <source>
        <dbReference type="ARBA" id="ARBA00022490"/>
    </source>
</evidence>
<dbReference type="Pfam" id="PF20974">
    <property type="entry name" value="tRNA-synt_1c_C2"/>
    <property type="match status" value="1"/>
</dbReference>
<comment type="subcellular location">
    <subcellularLocation>
        <location evidence="1 10">Cytoplasm</location>
    </subcellularLocation>
</comment>
<feature type="domain" description="Glutamyl/glutaminyl-tRNA synthetase class Ib catalytic" evidence="11">
    <location>
        <begin position="101"/>
        <end position="401"/>
    </location>
</feature>
<comment type="caution">
    <text evidence="14">The sequence shown here is derived from an EMBL/GenBank/DDBJ whole genome shotgun (WGS) entry which is preliminary data.</text>
</comment>
<dbReference type="STRING" id="886738.Nlim_1155"/>
<name>F3KL23_9ARCH</name>
<dbReference type="GO" id="GO:0004818">
    <property type="term" value="F:glutamate-tRNA ligase activity"/>
    <property type="evidence" value="ECO:0007669"/>
    <property type="project" value="UniProtKB-UniRule"/>
</dbReference>
<feature type="short sequence motif" description="'HIGH' region" evidence="10">
    <location>
        <begin position="107"/>
        <end position="117"/>
    </location>
</feature>
<dbReference type="PANTHER" id="PTHR43097:SF5">
    <property type="entry name" value="GLUTAMATE--TRNA LIGASE"/>
    <property type="match status" value="1"/>
</dbReference>
<dbReference type="EMBL" id="AEGP01000043">
    <property type="protein sequence ID" value="EGG41922.1"/>
    <property type="molecule type" value="Genomic_DNA"/>
</dbReference>
<dbReference type="EC" id="6.1.1.17" evidence="10"/>
<proteinExistence type="inferred from homology"/>
<accession>F3KL23</accession>
<dbReference type="InterPro" id="IPR011035">
    <property type="entry name" value="Ribosomal_bL25/Gln-tRNA_synth"/>
</dbReference>
<evidence type="ECO:0000256" key="2">
    <source>
        <dbReference type="ARBA" id="ARBA00008927"/>
    </source>
</evidence>
<dbReference type="HAMAP" id="MF_02076">
    <property type="entry name" value="Glu_tRNA_synth_type2"/>
    <property type="match status" value="1"/>
</dbReference>
<dbReference type="InterPro" id="IPR004526">
    <property type="entry name" value="Glu-tRNA-synth_arc/euk"/>
</dbReference>
<dbReference type="PANTHER" id="PTHR43097">
    <property type="entry name" value="GLUTAMINE-TRNA LIGASE"/>
    <property type="match status" value="1"/>
</dbReference>
<dbReference type="FunFam" id="3.40.50.620:FF:000037">
    <property type="entry name" value="Glutamine--tRNA ligase cytoplasmic"/>
    <property type="match status" value="1"/>
</dbReference>
<evidence type="ECO:0000259" key="12">
    <source>
        <dbReference type="Pfam" id="PF03950"/>
    </source>
</evidence>
<dbReference type="Pfam" id="PF00749">
    <property type="entry name" value="tRNA-synt_1c"/>
    <property type="match status" value="1"/>
</dbReference>
<dbReference type="GO" id="GO:0032991">
    <property type="term" value="C:protein-containing complex"/>
    <property type="evidence" value="ECO:0007669"/>
    <property type="project" value="UniProtKB-ARBA"/>
</dbReference>
<sequence>MDEETRREIRKIALQNAYEHEGKTQDKIVLAKILGTKPEFRSKAKEIASDISEIVSLVNQISFDEQKKEIEENFPDILIPKEKIEEREGLPPLKGAEQGNVITRFPPEPNGYPHIGHAKAAIINSEYAKMYGGKFILRMDDTNPEAERMEYHAAIKVGLDWLGIKFDIIKSTSDDMEIFYEKGIELINSGKAYVCTCKREDISKNRKELKACKCSRGDIKQNVQGWGKMFDKFKPGDAIVRFRGDMKADNAVMRDPVLFRIIDEKHYTLGNKYRVWPSYDLAVAIEDSIDGVTHAFRSKEFELRKELIDAILDALNMRKPYQDFFSRLEFKGMPISKRILKPLIEEGKVSWYDDPRLPTLESLKRRGIKPEAIKKFILSLGLTKANTLAPFDALESFNRKFVDADSIRLFMVSKPKKLKIKKLPFTSVEISNHPIKNMGKRKINLDENIFISGEDADVIKEGTQIRLLGLGDVMISKRNDEFEGEFLENVKSPSQQKIQWVSQKDAHMIKILIPKQLFIDDEFNENSLEELEVYTEPHYLQLKDGEEIQFVRFGYCRKDSQNQAIFTHK</sequence>
<evidence type="ECO:0000256" key="4">
    <source>
        <dbReference type="ARBA" id="ARBA00022598"/>
    </source>
</evidence>
<dbReference type="InterPro" id="IPR000924">
    <property type="entry name" value="Glu/Gln-tRNA-synth"/>
</dbReference>
<dbReference type="AlphaFoldDB" id="F3KL23"/>
<dbReference type="Gene3D" id="3.40.50.620">
    <property type="entry name" value="HUPs"/>
    <property type="match status" value="1"/>
</dbReference>
<dbReference type="PATRIC" id="fig|886738.10.peg.1274"/>
<dbReference type="Gene3D" id="2.40.240.100">
    <property type="match status" value="1"/>
</dbReference>
<dbReference type="GO" id="GO:0005829">
    <property type="term" value="C:cytosol"/>
    <property type="evidence" value="ECO:0007669"/>
    <property type="project" value="TreeGrafter"/>
</dbReference>
<evidence type="ECO:0000256" key="10">
    <source>
        <dbReference type="HAMAP-Rule" id="MF_02076"/>
    </source>
</evidence>
<keyword evidence="6 10" id="KW-0067">ATP-binding</keyword>
<evidence type="ECO:0000256" key="8">
    <source>
        <dbReference type="ARBA" id="ARBA00023146"/>
    </source>
</evidence>
<gene>
    <name evidence="10" type="primary">gltX</name>
    <name evidence="14" type="ORF">Nlim_1155</name>
</gene>
<dbReference type="Proteomes" id="UP000004348">
    <property type="component" value="Chromosome"/>
</dbReference>
<evidence type="ECO:0000256" key="6">
    <source>
        <dbReference type="ARBA" id="ARBA00022840"/>
    </source>
</evidence>
<dbReference type="Gene3D" id="2.40.240.10">
    <property type="entry name" value="Ribosomal Protein L25, Chain P"/>
    <property type="match status" value="1"/>
</dbReference>
<dbReference type="Pfam" id="PF03950">
    <property type="entry name" value="tRNA-synt_1c_C"/>
    <property type="match status" value="1"/>
</dbReference>
<reference evidence="14" key="1">
    <citation type="journal article" date="2011" name="PLoS ONE">
        <title>Genome of a low-salinity ammonia-oxidizing archaeon determined by single-cell and metagenomic analysis.</title>
        <authorList>
            <person name="Blainey P.C."/>
            <person name="Mosier A.C."/>
            <person name="Potanina A."/>
            <person name="Francis C.A."/>
            <person name="Quake S.R."/>
        </authorList>
    </citation>
    <scope>NUCLEOTIDE SEQUENCE [LARGE SCALE GENOMIC DNA]</scope>
    <source>
        <strain evidence="14">SFB1</strain>
    </source>
</reference>
<keyword evidence="4 10" id="KW-0436">Ligase</keyword>
<dbReference type="GO" id="GO:0043604">
    <property type="term" value="P:amide biosynthetic process"/>
    <property type="evidence" value="ECO:0007669"/>
    <property type="project" value="TreeGrafter"/>
</dbReference>
<feature type="domain" description="Glutamyl/glutaminyl-tRNA synthetase class Ib anti-codon binding" evidence="12">
    <location>
        <begin position="408"/>
        <end position="488"/>
    </location>
</feature>
<evidence type="ECO:0000259" key="13">
    <source>
        <dbReference type="Pfam" id="PF20974"/>
    </source>
</evidence>
<evidence type="ECO:0000313" key="14">
    <source>
        <dbReference type="EMBL" id="EGG41922.1"/>
    </source>
</evidence>
<dbReference type="GO" id="GO:0006424">
    <property type="term" value="P:glutamyl-tRNA aminoacylation"/>
    <property type="evidence" value="ECO:0007669"/>
    <property type="project" value="UniProtKB-UniRule"/>
</dbReference>
<dbReference type="SUPFAM" id="SSF52374">
    <property type="entry name" value="Nucleotidylyl transferase"/>
    <property type="match status" value="1"/>
</dbReference>
<comment type="function">
    <text evidence="10">Catalyzes the attachment of glutamate to tRNA(Glu) in a two-step reaction: glutamate is first activated by ATP to form Glu-AMP and then transferred to the acceptor end of tRNA(Glu).</text>
</comment>
<evidence type="ECO:0000256" key="1">
    <source>
        <dbReference type="ARBA" id="ARBA00004496"/>
    </source>
</evidence>
<organism evidence="14">
    <name type="scientific">Candidatus Nitrosarchaeum limnium SFB1</name>
    <dbReference type="NCBI Taxonomy" id="886738"/>
    <lineage>
        <taxon>Archaea</taxon>
        <taxon>Nitrososphaerota</taxon>
        <taxon>Nitrososphaeria</taxon>
        <taxon>Nitrosopumilales</taxon>
        <taxon>Nitrosopumilaceae</taxon>
        <taxon>Nitrosarchaeum</taxon>
    </lineage>
</organism>
<dbReference type="SUPFAM" id="SSF50715">
    <property type="entry name" value="Ribosomal protein L25-like"/>
    <property type="match status" value="1"/>
</dbReference>
<evidence type="ECO:0000256" key="9">
    <source>
        <dbReference type="ARBA" id="ARBA00048351"/>
    </source>
</evidence>
<comment type="similarity">
    <text evidence="2 10">Belongs to the class-I aminoacyl-tRNA synthetase family. Glutamate--tRNA ligase type 2 subfamily.</text>
</comment>
<dbReference type="InterPro" id="IPR020058">
    <property type="entry name" value="Glu/Gln-tRNA-synth_Ib_cat-dom"/>
</dbReference>
<keyword evidence="7 10" id="KW-0648">Protein biosynthesis</keyword>
<dbReference type="GO" id="GO:0005524">
    <property type="term" value="F:ATP binding"/>
    <property type="evidence" value="ECO:0007669"/>
    <property type="project" value="UniProtKB-UniRule"/>
</dbReference>
<dbReference type="PROSITE" id="PS00178">
    <property type="entry name" value="AA_TRNA_LIGASE_I"/>
    <property type="match status" value="1"/>
</dbReference>
<dbReference type="InterPro" id="IPR001412">
    <property type="entry name" value="aa-tRNA-synth_I_CS"/>
</dbReference>
<dbReference type="InterPro" id="IPR020056">
    <property type="entry name" value="Rbsml_bL25/Gln-tRNA_synth_N"/>
</dbReference>
<dbReference type="PRINTS" id="PR00987">
    <property type="entry name" value="TRNASYNTHGLU"/>
</dbReference>
<dbReference type="InterPro" id="IPR014729">
    <property type="entry name" value="Rossmann-like_a/b/a_fold"/>
</dbReference>